<evidence type="ECO:0000259" key="1">
    <source>
        <dbReference type="Pfam" id="PF02129"/>
    </source>
</evidence>
<proteinExistence type="predicted"/>
<reference evidence="2 3" key="1">
    <citation type="submission" date="2019-09" db="EMBL/GenBank/DDBJ databases">
        <title>Draft genome of the ectomycorrhizal ascomycete Sphaerosporella brunnea.</title>
        <authorList>
            <consortium name="DOE Joint Genome Institute"/>
            <person name="Benucci G.M."/>
            <person name="Marozzi G."/>
            <person name="Antonielli L."/>
            <person name="Sanchez S."/>
            <person name="Marco P."/>
            <person name="Wang X."/>
            <person name="Falini L.B."/>
            <person name="Barry K."/>
            <person name="Haridas S."/>
            <person name="Lipzen A."/>
            <person name="Labutti K."/>
            <person name="Grigoriev I.V."/>
            <person name="Murat C."/>
            <person name="Martin F."/>
            <person name="Albertini E."/>
            <person name="Donnini D."/>
            <person name="Bonito G."/>
        </authorList>
    </citation>
    <scope>NUCLEOTIDE SEQUENCE [LARGE SCALE GENOMIC DNA]</scope>
    <source>
        <strain evidence="2 3">Sb_GMNB300</strain>
    </source>
</reference>
<dbReference type="InterPro" id="IPR000383">
    <property type="entry name" value="Xaa-Pro-like_dom"/>
</dbReference>
<feature type="domain" description="Xaa-Pro dipeptidyl-peptidase-like" evidence="1">
    <location>
        <begin position="25"/>
        <end position="145"/>
    </location>
</feature>
<sequence>MHHRPPSTALNLFIPSLHDSTPLETLLLVPSPVPTTSRKAAVIAHPYGPLGGSLNDAVVQRLAAILLRRGYIVVLFNFRGVGHSRGHTSWTGSAERKDYAAVAAWALAFLVSLAGSSGEGEQQQQEEAHLLAAGYSYGALIAAASSVHAQYLLETLRSPPTPAYATALAAGIKSARCWGDVHSVAAARTSYSGVRSPQLPPPPPAEAQLQELRRWEEVAVRLSYLLVSPPLPPVSSLLLLGGGGRSVLDPVSAAEAGAGAAKKVFVAWGDDDVFTGVRKYRRWAEKMRSCEFVFEGVEVAGATHFWGEKALGVVEERLGAWLEGEG</sequence>
<dbReference type="OrthoDB" id="10260961at2759"/>
<comment type="caution">
    <text evidence="2">The sequence shown here is derived from an EMBL/GenBank/DDBJ whole genome shotgun (WGS) entry which is preliminary data.</text>
</comment>
<keyword evidence="2" id="KW-0378">Hydrolase</keyword>
<dbReference type="SUPFAM" id="SSF53474">
    <property type="entry name" value="alpha/beta-Hydrolases"/>
    <property type="match status" value="1"/>
</dbReference>
<keyword evidence="3" id="KW-1185">Reference proteome</keyword>
<evidence type="ECO:0000313" key="2">
    <source>
        <dbReference type="EMBL" id="KAA8910632.1"/>
    </source>
</evidence>
<dbReference type="PANTHER" id="PTHR42103:SF2">
    <property type="entry name" value="AB HYDROLASE-1 DOMAIN-CONTAINING PROTEIN"/>
    <property type="match status" value="1"/>
</dbReference>
<organism evidence="2 3">
    <name type="scientific">Sphaerosporella brunnea</name>
    <dbReference type="NCBI Taxonomy" id="1250544"/>
    <lineage>
        <taxon>Eukaryota</taxon>
        <taxon>Fungi</taxon>
        <taxon>Dikarya</taxon>
        <taxon>Ascomycota</taxon>
        <taxon>Pezizomycotina</taxon>
        <taxon>Pezizomycetes</taxon>
        <taxon>Pezizales</taxon>
        <taxon>Pyronemataceae</taxon>
        <taxon>Sphaerosporella</taxon>
    </lineage>
</organism>
<accession>A0A5J5F3M9</accession>
<dbReference type="AlphaFoldDB" id="A0A5J5F3M9"/>
<name>A0A5J5F3M9_9PEZI</name>
<dbReference type="InterPro" id="IPR029058">
    <property type="entry name" value="AB_hydrolase_fold"/>
</dbReference>
<protein>
    <submittedName>
        <fullName evidence="2">Alpha/Beta hydrolase protein</fullName>
    </submittedName>
</protein>
<dbReference type="Gene3D" id="3.40.50.1820">
    <property type="entry name" value="alpha/beta hydrolase"/>
    <property type="match status" value="1"/>
</dbReference>
<dbReference type="InParanoid" id="A0A5J5F3M9"/>
<dbReference type="Pfam" id="PF02129">
    <property type="entry name" value="Peptidase_S15"/>
    <property type="match status" value="1"/>
</dbReference>
<dbReference type="Proteomes" id="UP000326924">
    <property type="component" value="Unassembled WGS sequence"/>
</dbReference>
<evidence type="ECO:0000313" key="3">
    <source>
        <dbReference type="Proteomes" id="UP000326924"/>
    </source>
</evidence>
<dbReference type="EMBL" id="VXIS01000044">
    <property type="protein sequence ID" value="KAA8910632.1"/>
    <property type="molecule type" value="Genomic_DNA"/>
</dbReference>
<dbReference type="PANTHER" id="PTHR42103">
    <property type="entry name" value="ALPHA/BETA-HYDROLASES SUPERFAMILY PROTEIN"/>
    <property type="match status" value="1"/>
</dbReference>
<dbReference type="GO" id="GO:0016787">
    <property type="term" value="F:hydrolase activity"/>
    <property type="evidence" value="ECO:0007669"/>
    <property type="project" value="UniProtKB-KW"/>
</dbReference>
<gene>
    <name evidence="2" type="ORF">FN846DRAFT_904880</name>
</gene>